<evidence type="ECO:0000256" key="12">
    <source>
        <dbReference type="SAM" id="MobiDB-lite"/>
    </source>
</evidence>
<evidence type="ECO:0000256" key="3">
    <source>
        <dbReference type="ARBA" id="ARBA00022538"/>
    </source>
</evidence>
<dbReference type="PANTHER" id="PTHR11767:SF102">
    <property type="entry name" value="INWARDLY RECTIFYING POTASSIUM CHANNEL 1, ISOFORM F"/>
    <property type="match status" value="1"/>
</dbReference>
<evidence type="ECO:0000313" key="16">
    <source>
        <dbReference type="EMBL" id="CAK9024484.1"/>
    </source>
</evidence>
<evidence type="ECO:0000256" key="6">
    <source>
        <dbReference type="ARBA" id="ARBA00022958"/>
    </source>
</evidence>
<evidence type="ECO:0000256" key="5">
    <source>
        <dbReference type="ARBA" id="ARBA00022882"/>
    </source>
</evidence>
<evidence type="ECO:0000256" key="7">
    <source>
        <dbReference type="ARBA" id="ARBA00022989"/>
    </source>
</evidence>
<feature type="domain" description="Inward rectifier potassium channel C-terminal" evidence="15">
    <location>
        <begin position="153"/>
        <end position="312"/>
    </location>
</feature>
<evidence type="ECO:0000256" key="2">
    <source>
        <dbReference type="ARBA" id="ARBA00022448"/>
    </source>
</evidence>
<dbReference type="Pfam" id="PF07885">
    <property type="entry name" value="Ion_trans_2"/>
    <property type="match status" value="1"/>
</dbReference>
<dbReference type="SUPFAM" id="SSF81296">
    <property type="entry name" value="E set domains"/>
    <property type="match status" value="1"/>
</dbReference>
<dbReference type="Pfam" id="PF17655">
    <property type="entry name" value="IRK_C"/>
    <property type="match status" value="1"/>
</dbReference>
<evidence type="ECO:0000259" key="14">
    <source>
        <dbReference type="Pfam" id="PF07885"/>
    </source>
</evidence>
<dbReference type="InterPro" id="IPR013099">
    <property type="entry name" value="K_chnl_dom"/>
</dbReference>
<dbReference type="EMBL" id="CAXAMM010010891">
    <property type="protein sequence ID" value="CAK9024484.1"/>
    <property type="molecule type" value="Genomic_DNA"/>
</dbReference>
<comment type="caution">
    <text evidence="16">The sequence shown here is derived from an EMBL/GenBank/DDBJ whole genome shotgun (WGS) entry which is preliminary data.</text>
</comment>
<keyword evidence="2 11" id="KW-0813">Transport</keyword>
<dbReference type="Gene3D" id="1.10.287.70">
    <property type="match status" value="1"/>
</dbReference>
<keyword evidence="3 11" id="KW-0633">Potassium transport</keyword>
<dbReference type="InterPro" id="IPR013518">
    <property type="entry name" value="K_chnl_inward-rec_Kir_cyto"/>
</dbReference>
<evidence type="ECO:0000256" key="8">
    <source>
        <dbReference type="ARBA" id="ARBA00023065"/>
    </source>
</evidence>
<comment type="subcellular location">
    <subcellularLocation>
        <location evidence="1 11">Membrane</location>
        <topology evidence="1 11">Multi-pass membrane protein</topology>
    </subcellularLocation>
</comment>
<keyword evidence="4 11" id="KW-0812">Transmembrane</keyword>
<reference evidence="16 17" key="1">
    <citation type="submission" date="2024-02" db="EMBL/GenBank/DDBJ databases">
        <authorList>
            <person name="Chen Y."/>
            <person name="Shah S."/>
            <person name="Dougan E. K."/>
            <person name="Thang M."/>
            <person name="Chan C."/>
        </authorList>
    </citation>
    <scope>NUCLEOTIDE SEQUENCE [LARGE SCALE GENOMIC DNA]</scope>
</reference>
<gene>
    <name evidence="16" type="ORF">SCF082_LOCUS16648</name>
</gene>
<dbReference type="Gene3D" id="2.60.40.1400">
    <property type="entry name" value="G protein-activated inward rectifier potassium channel 1"/>
    <property type="match status" value="1"/>
</dbReference>
<keyword evidence="5 11" id="KW-0851">Voltage-gated channel</keyword>
<comment type="similarity">
    <text evidence="11">Belongs to the inward rectifier-type potassium channel (TC 1.A.2.1) family.</text>
</comment>
<protein>
    <submittedName>
        <fullName evidence="16">Inward rectifier potassium channel Kirbac3.1</fullName>
    </submittedName>
</protein>
<evidence type="ECO:0000256" key="1">
    <source>
        <dbReference type="ARBA" id="ARBA00004141"/>
    </source>
</evidence>
<keyword evidence="9 13" id="KW-0472">Membrane</keyword>
<evidence type="ECO:0000256" key="9">
    <source>
        <dbReference type="ARBA" id="ARBA00023136"/>
    </source>
</evidence>
<dbReference type="GO" id="GO:0034220">
    <property type="term" value="P:monoatomic ion transmembrane transport"/>
    <property type="evidence" value="ECO:0007669"/>
    <property type="project" value="UniProtKB-KW"/>
</dbReference>
<keyword evidence="7 13" id="KW-1133">Transmembrane helix</keyword>
<proteinExistence type="inferred from homology"/>
<keyword evidence="8 11" id="KW-0406">Ion transport</keyword>
<feature type="region of interest" description="Disordered" evidence="12">
    <location>
        <begin position="325"/>
        <end position="366"/>
    </location>
</feature>
<organism evidence="16 17">
    <name type="scientific">Durusdinium trenchii</name>
    <dbReference type="NCBI Taxonomy" id="1381693"/>
    <lineage>
        <taxon>Eukaryota</taxon>
        <taxon>Sar</taxon>
        <taxon>Alveolata</taxon>
        <taxon>Dinophyceae</taxon>
        <taxon>Suessiales</taxon>
        <taxon>Symbiodiniaceae</taxon>
        <taxon>Durusdinium</taxon>
    </lineage>
</organism>
<evidence type="ECO:0000256" key="11">
    <source>
        <dbReference type="RuleBase" id="RU003822"/>
    </source>
</evidence>
<name>A0ABP0KD46_9DINO</name>
<evidence type="ECO:0000259" key="15">
    <source>
        <dbReference type="Pfam" id="PF17655"/>
    </source>
</evidence>
<accession>A0ABP0KD46</accession>
<sequence>MPWYGFGRPALGRGRTDFPVQYDLSGRVDVVVKGSRTQVIGDCAFFLLRTTWSKFMFCLLSTYLSVIFIFGMLFFYVQEDGILCLVKDEPCTFWDGLNLSTHCMSTIGFGTVVPNTAFTNALVIAEFWIAVLMGATAGGLLFSRVSTASSRVAFSDVALVTDVRGTPTITFRIVNERPFSCLFDVTCRVSALVKDPKAGMRILAPCKLERATNMMFRAVWNLLHRLDEESPICGLNSENCQEKFLAFVVQLEGTDQTYMQKVFANKCYYPSDFRFDETFDDIMTMSPNKITVDLKGLSNTSKVKRADETAAQSFTLLAQEAAKLKNKETGADNQEEHEDKDALGAQDDDDDDDDDDDESDFNTSRI</sequence>
<dbReference type="PANTHER" id="PTHR11767">
    <property type="entry name" value="INWARD RECTIFIER POTASSIUM CHANNEL"/>
    <property type="match status" value="1"/>
</dbReference>
<feature type="compositionally biased region" description="Acidic residues" evidence="12">
    <location>
        <begin position="346"/>
        <end position="360"/>
    </location>
</feature>
<dbReference type="Proteomes" id="UP001642464">
    <property type="component" value="Unassembled WGS sequence"/>
</dbReference>
<evidence type="ECO:0000256" key="13">
    <source>
        <dbReference type="SAM" id="Phobius"/>
    </source>
</evidence>
<evidence type="ECO:0000313" key="17">
    <source>
        <dbReference type="Proteomes" id="UP001642464"/>
    </source>
</evidence>
<dbReference type="InterPro" id="IPR016449">
    <property type="entry name" value="K_chnl_inward-rec_Kir"/>
</dbReference>
<dbReference type="SUPFAM" id="SSF81324">
    <property type="entry name" value="Voltage-gated potassium channels"/>
    <property type="match status" value="1"/>
</dbReference>
<keyword evidence="6 11" id="KW-0630">Potassium</keyword>
<feature type="domain" description="Potassium channel" evidence="14">
    <location>
        <begin position="63"/>
        <end position="131"/>
    </location>
</feature>
<keyword evidence="10 11" id="KW-0407">Ion channel</keyword>
<evidence type="ECO:0000256" key="10">
    <source>
        <dbReference type="ARBA" id="ARBA00023303"/>
    </source>
</evidence>
<dbReference type="InterPro" id="IPR041647">
    <property type="entry name" value="IRK_C"/>
</dbReference>
<feature type="transmembrane region" description="Helical" evidence="13">
    <location>
        <begin position="121"/>
        <end position="142"/>
    </location>
</feature>
<dbReference type="InterPro" id="IPR014756">
    <property type="entry name" value="Ig_E-set"/>
</dbReference>
<evidence type="ECO:0000256" key="4">
    <source>
        <dbReference type="ARBA" id="ARBA00022692"/>
    </source>
</evidence>
<feature type="transmembrane region" description="Helical" evidence="13">
    <location>
        <begin position="55"/>
        <end position="77"/>
    </location>
</feature>
<keyword evidence="17" id="KW-1185">Reference proteome</keyword>